<proteinExistence type="predicted"/>
<evidence type="ECO:0000256" key="1">
    <source>
        <dbReference type="SAM" id="MobiDB-lite"/>
    </source>
</evidence>
<name>J0D657_AURST</name>
<dbReference type="InParanoid" id="J0D657"/>
<accession>J0D657</accession>
<evidence type="ECO:0000313" key="3">
    <source>
        <dbReference type="Proteomes" id="UP000006514"/>
    </source>
</evidence>
<dbReference type="OrthoDB" id="2799468at2759"/>
<keyword evidence="3" id="KW-1185">Reference proteome</keyword>
<dbReference type="EMBL" id="JH687960">
    <property type="protein sequence ID" value="EJD34337.1"/>
    <property type="molecule type" value="Genomic_DNA"/>
</dbReference>
<gene>
    <name evidence="2" type="ORF">AURDEDRAFT_131217</name>
</gene>
<evidence type="ECO:0000313" key="2">
    <source>
        <dbReference type="EMBL" id="EJD34337.1"/>
    </source>
</evidence>
<feature type="region of interest" description="Disordered" evidence="1">
    <location>
        <begin position="140"/>
        <end position="162"/>
    </location>
</feature>
<dbReference type="eggNOG" id="ENOG502SSC4">
    <property type="taxonomic scope" value="Eukaryota"/>
</dbReference>
<protein>
    <recommendedName>
        <fullName evidence="4">SMP domain-containing protein</fullName>
    </recommendedName>
</protein>
<dbReference type="KEGG" id="adl:AURDEDRAFT_131217"/>
<dbReference type="AlphaFoldDB" id="J0D657"/>
<feature type="region of interest" description="Disordered" evidence="1">
    <location>
        <begin position="86"/>
        <end position="109"/>
    </location>
</feature>
<dbReference type="Proteomes" id="UP000006514">
    <property type="component" value="Unassembled WGS sequence"/>
</dbReference>
<evidence type="ECO:0008006" key="4">
    <source>
        <dbReference type="Google" id="ProtNLM"/>
    </source>
</evidence>
<sequence length="187" mass="19173">MSATRQTGISSSFSGARAGIDLAQVNAREAARLMSEEHKMLSYRPPAGSLAAQAQAAAAKHPDAPGAVGGDMRELRRLAQDDVARIQAERGSGNRTGNRKGRSVGVQTGNQGAEVGVAGVASSAAVSKIQSVEHKALGYRPPKDSLAADAQRAAVKNPDADGNVDATVLAGVTVQDVERIVGEHAKA</sequence>
<organism evidence="2 3">
    <name type="scientific">Auricularia subglabra (strain TFB-10046 / SS5)</name>
    <name type="common">White-rot fungus</name>
    <name type="synonym">Auricularia delicata (strain TFB10046)</name>
    <dbReference type="NCBI Taxonomy" id="717982"/>
    <lineage>
        <taxon>Eukaryota</taxon>
        <taxon>Fungi</taxon>
        <taxon>Dikarya</taxon>
        <taxon>Basidiomycota</taxon>
        <taxon>Agaricomycotina</taxon>
        <taxon>Agaricomycetes</taxon>
        <taxon>Auriculariales</taxon>
        <taxon>Auriculariaceae</taxon>
        <taxon>Auricularia</taxon>
    </lineage>
</organism>
<reference evidence="3" key="1">
    <citation type="journal article" date="2012" name="Science">
        <title>The Paleozoic origin of enzymatic lignin decomposition reconstructed from 31 fungal genomes.</title>
        <authorList>
            <person name="Floudas D."/>
            <person name="Binder M."/>
            <person name="Riley R."/>
            <person name="Barry K."/>
            <person name="Blanchette R.A."/>
            <person name="Henrissat B."/>
            <person name="Martinez A.T."/>
            <person name="Otillar R."/>
            <person name="Spatafora J.W."/>
            <person name="Yadav J.S."/>
            <person name="Aerts A."/>
            <person name="Benoit I."/>
            <person name="Boyd A."/>
            <person name="Carlson A."/>
            <person name="Copeland A."/>
            <person name="Coutinho P.M."/>
            <person name="de Vries R.P."/>
            <person name="Ferreira P."/>
            <person name="Findley K."/>
            <person name="Foster B."/>
            <person name="Gaskell J."/>
            <person name="Glotzer D."/>
            <person name="Gorecki P."/>
            <person name="Heitman J."/>
            <person name="Hesse C."/>
            <person name="Hori C."/>
            <person name="Igarashi K."/>
            <person name="Jurgens J.A."/>
            <person name="Kallen N."/>
            <person name="Kersten P."/>
            <person name="Kohler A."/>
            <person name="Kuees U."/>
            <person name="Kumar T.K.A."/>
            <person name="Kuo A."/>
            <person name="LaButti K."/>
            <person name="Larrondo L.F."/>
            <person name="Lindquist E."/>
            <person name="Ling A."/>
            <person name="Lombard V."/>
            <person name="Lucas S."/>
            <person name="Lundell T."/>
            <person name="Martin R."/>
            <person name="McLaughlin D.J."/>
            <person name="Morgenstern I."/>
            <person name="Morin E."/>
            <person name="Murat C."/>
            <person name="Nagy L.G."/>
            <person name="Nolan M."/>
            <person name="Ohm R.A."/>
            <person name="Patyshakuliyeva A."/>
            <person name="Rokas A."/>
            <person name="Ruiz-Duenas F.J."/>
            <person name="Sabat G."/>
            <person name="Salamov A."/>
            <person name="Samejima M."/>
            <person name="Schmutz J."/>
            <person name="Slot J.C."/>
            <person name="St John F."/>
            <person name="Stenlid J."/>
            <person name="Sun H."/>
            <person name="Sun S."/>
            <person name="Syed K."/>
            <person name="Tsang A."/>
            <person name="Wiebenga A."/>
            <person name="Young D."/>
            <person name="Pisabarro A."/>
            <person name="Eastwood D.C."/>
            <person name="Martin F."/>
            <person name="Cullen D."/>
            <person name="Grigoriev I.V."/>
            <person name="Hibbett D.S."/>
        </authorList>
    </citation>
    <scope>NUCLEOTIDE SEQUENCE [LARGE SCALE GENOMIC DNA]</scope>
    <source>
        <strain evidence="3">TFB10046</strain>
    </source>
</reference>